<protein>
    <recommendedName>
        <fullName evidence="3">F-box domain-containing protein</fullName>
    </recommendedName>
</protein>
<dbReference type="InterPro" id="IPR032675">
    <property type="entry name" value="LRR_dom_sf"/>
</dbReference>
<name>A0AAD6WQT5_9AGAR</name>
<dbReference type="EMBL" id="JARJCM010000184">
    <property type="protein sequence ID" value="KAJ7023678.1"/>
    <property type="molecule type" value="Genomic_DNA"/>
</dbReference>
<evidence type="ECO:0000313" key="1">
    <source>
        <dbReference type="EMBL" id="KAJ7023678.1"/>
    </source>
</evidence>
<accession>A0AAD6WQT5</accession>
<proteinExistence type="predicted"/>
<dbReference type="AlphaFoldDB" id="A0AAD6WQT5"/>
<evidence type="ECO:0000313" key="2">
    <source>
        <dbReference type="Proteomes" id="UP001218188"/>
    </source>
</evidence>
<gene>
    <name evidence="1" type="ORF">C8F04DRAFT_1240022</name>
</gene>
<dbReference type="Proteomes" id="UP001218188">
    <property type="component" value="Unassembled WGS sequence"/>
</dbReference>
<keyword evidence="2" id="KW-1185">Reference proteome</keyword>
<sequence length="506" mass="57119">MVACDTCGFLPSGSLFSTTRGATDDISTRRYAERDRLAQVETLISHLQVHIDVLGRERAELQKNLESIVYPILTIPDEVSSQIFLLCLPADGRVRPSPRSAPLSLAQICSHFRRISLSTQGLWHSLVIDAWRFKSDTAMDCAVAELFQPWFIRAGLSPLRLTLQHATSLASSLLRFIVAFSPQLHILELDTPMVEFCRLLQMLGPLPMLRKLSLSHSPHTYDPLLHIPFRNPPELTELCVFGGICLRDSSLVTIPSARLQRLEITRISCNEFRRILQEYPLLRHLYVPDLDGSRNMQVLPPNLGIETLGVGEASWILDILTLPNLLRLDISITNKSPPRHLAQFLARSSCTLQHLGIVRVQDRYSQISVSEIFETLVACLQLLPTLASLSVRSPMAHPERIYGILRTADVVPALESLQITETGPRKFFTPVFDMLSNRARVGLLRHFELGIMDQNSSAEAWSEIYIRGVQLQVDPLIERGLDVRVSQIRYSYGRPFTSKYELLQNC</sequence>
<comment type="caution">
    <text evidence="1">The sequence shown here is derived from an EMBL/GenBank/DDBJ whole genome shotgun (WGS) entry which is preliminary data.</text>
</comment>
<reference evidence="1" key="1">
    <citation type="submission" date="2023-03" db="EMBL/GenBank/DDBJ databases">
        <title>Massive genome expansion in bonnet fungi (Mycena s.s.) driven by repeated elements and novel gene families across ecological guilds.</title>
        <authorList>
            <consortium name="Lawrence Berkeley National Laboratory"/>
            <person name="Harder C.B."/>
            <person name="Miyauchi S."/>
            <person name="Viragh M."/>
            <person name="Kuo A."/>
            <person name="Thoen E."/>
            <person name="Andreopoulos B."/>
            <person name="Lu D."/>
            <person name="Skrede I."/>
            <person name="Drula E."/>
            <person name="Henrissat B."/>
            <person name="Morin E."/>
            <person name="Kohler A."/>
            <person name="Barry K."/>
            <person name="LaButti K."/>
            <person name="Morin E."/>
            <person name="Salamov A."/>
            <person name="Lipzen A."/>
            <person name="Mereny Z."/>
            <person name="Hegedus B."/>
            <person name="Baldrian P."/>
            <person name="Stursova M."/>
            <person name="Weitz H."/>
            <person name="Taylor A."/>
            <person name="Grigoriev I.V."/>
            <person name="Nagy L.G."/>
            <person name="Martin F."/>
            <person name="Kauserud H."/>
        </authorList>
    </citation>
    <scope>NUCLEOTIDE SEQUENCE</scope>
    <source>
        <strain evidence="1">CBHHK200</strain>
    </source>
</reference>
<dbReference type="Gene3D" id="3.80.10.10">
    <property type="entry name" value="Ribonuclease Inhibitor"/>
    <property type="match status" value="1"/>
</dbReference>
<evidence type="ECO:0008006" key="3">
    <source>
        <dbReference type="Google" id="ProtNLM"/>
    </source>
</evidence>
<organism evidence="1 2">
    <name type="scientific">Mycena alexandri</name>
    <dbReference type="NCBI Taxonomy" id="1745969"/>
    <lineage>
        <taxon>Eukaryota</taxon>
        <taxon>Fungi</taxon>
        <taxon>Dikarya</taxon>
        <taxon>Basidiomycota</taxon>
        <taxon>Agaricomycotina</taxon>
        <taxon>Agaricomycetes</taxon>
        <taxon>Agaricomycetidae</taxon>
        <taxon>Agaricales</taxon>
        <taxon>Marasmiineae</taxon>
        <taxon>Mycenaceae</taxon>
        <taxon>Mycena</taxon>
    </lineage>
</organism>
<dbReference type="SUPFAM" id="SSF52047">
    <property type="entry name" value="RNI-like"/>
    <property type="match status" value="1"/>
</dbReference>